<evidence type="ECO:0000256" key="1">
    <source>
        <dbReference type="SAM" id="MobiDB-lite"/>
    </source>
</evidence>
<accession>A0AAE9A7W3</accession>
<reference evidence="2 3" key="1">
    <citation type="submission" date="2022-05" db="EMBL/GenBank/DDBJ databases">
        <title>Chromosome-level reference genomes for two strains of Caenorhabditis briggsae: an improved platform for comparative genomics.</title>
        <authorList>
            <person name="Stevens L."/>
            <person name="Andersen E.C."/>
        </authorList>
    </citation>
    <scope>NUCLEOTIDE SEQUENCE [LARGE SCALE GENOMIC DNA]</scope>
    <source>
        <strain evidence="2">QX1410_ONT</strain>
        <tissue evidence="2">Whole-organism</tissue>
    </source>
</reference>
<evidence type="ECO:0000313" key="2">
    <source>
        <dbReference type="EMBL" id="ULT93135.1"/>
    </source>
</evidence>
<feature type="compositionally biased region" description="Polar residues" evidence="1">
    <location>
        <begin position="46"/>
        <end position="55"/>
    </location>
</feature>
<name>A0AAE9A7W3_CAEBR</name>
<sequence length="61" mass="7249">MMRNGTLSRDSTIQMESWFMRIRNPFMEIRPSPPIWPSLPKELENRSPQFPTPNTKELETT</sequence>
<dbReference type="EMBL" id="CP090894">
    <property type="protein sequence ID" value="ULT93135.1"/>
    <property type="molecule type" value="Genomic_DNA"/>
</dbReference>
<dbReference type="Proteomes" id="UP000827892">
    <property type="component" value="Chromosome IV"/>
</dbReference>
<organism evidence="2 3">
    <name type="scientific">Caenorhabditis briggsae</name>
    <dbReference type="NCBI Taxonomy" id="6238"/>
    <lineage>
        <taxon>Eukaryota</taxon>
        <taxon>Metazoa</taxon>
        <taxon>Ecdysozoa</taxon>
        <taxon>Nematoda</taxon>
        <taxon>Chromadorea</taxon>
        <taxon>Rhabditida</taxon>
        <taxon>Rhabditina</taxon>
        <taxon>Rhabditomorpha</taxon>
        <taxon>Rhabditoidea</taxon>
        <taxon>Rhabditidae</taxon>
        <taxon>Peloderinae</taxon>
        <taxon>Caenorhabditis</taxon>
    </lineage>
</organism>
<protein>
    <submittedName>
        <fullName evidence="2">Uncharacterized protein</fullName>
    </submittedName>
</protein>
<proteinExistence type="predicted"/>
<feature type="region of interest" description="Disordered" evidence="1">
    <location>
        <begin position="35"/>
        <end position="61"/>
    </location>
</feature>
<gene>
    <name evidence="2" type="ORF">L3Y34_002962</name>
</gene>
<evidence type="ECO:0000313" key="3">
    <source>
        <dbReference type="Proteomes" id="UP000827892"/>
    </source>
</evidence>
<dbReference type="AlphaFoldDB" id="A0AAE9A7W3"/>